<dbReference type="RefSeq" id="XP_043182951.1">
    <property type="nucleotide sequence ID" value="XM_043327566.1"/>
</dbReference>
<feature type="region of interest" description="Disordered" evidence="1">
    <location>
        <begin position="205"/>
        <end position="244"/>
    </location>
</feature>
<sequence length="278" mass="29639">MTDTHTRPRATPEGPTTAAQGSAHPTAQSTADGTTPAANHTTAAAESAASSDSTCGFFRTIAPLPAEDAHEDLGSAVDSGTNLDDALGNPTITEANSVTIPNSSTSTRPDHPPPQQHHLPPDSGFRRTGPSVEHGRIPRSHCAIVRPLVDAFGEISYHIRSESGDPSKSGVKHRTVRCGLEDIAHATHLRPDDIALALRESGLLTRRRSTQSNPAEPAGPGTEHSENNTHTIENISSGAQDPKRKNEAQIVITHEMVEKVAQERKVKPPYLDRAYVLL</sequence>
<name>A0A8H8NZB4_9AGAM</name>
<dbReference type="KEGG" id="rsx:RhiXN_07750"/>
<dbReference type="GeneID" id="67030029"/>
<gene>
    <name evidence="2" type="ORF">RhiXN_07750</name>
</gene>
<feature type="region of interest" description="Disordered" evidence="1">
    <location>
        <begin position="71"/>
        <end position="138"/>
    </location>
</feature>
<feature type="compositionally biased region" description="Polar residues" evidence="1">
    <location>
        <begin position="90"/>
        <end position="107"/>
    </location>
</feature>
<reference evidence="2" key="1">
    <citation type="submission" date="2020-05" db="EMBL/GenBank/DDBJ databases">
        <title>Evolutionary and genomic comparisons of hybrid uninucleate and nonhybrid Rhizoctonia fungi.</title>
        <authorList>
            <person name="Li C."/>
            <person name="Chen X."/>
        </authorList>
    </citation>
    <scope>NUCLEOTIDE SEQUENCE</scope>
    <source>
        <strain evidence="2">AG-1 IA</strain>
    </source>
</reference>
<proteinExistence type="predicted"/>
<dbReference type="Proteomes" id="UP000650533">
    <property type="component" value="Chromosome 9"/>
</dbReference>
<feature type="compositionally biased region" description="Polar residues" evidence="1">
    <location>
        <begin position="228"/>
        <end position="239"/>
    </location>
</feature>
<dbReference type="AlphaFoldDB" id="A0A8H8NZB4"/>
<dbReference type="EMBL" id="CP059666">
    <property type="protein sequence ID" value="QRW22714.1"/>
    <property type="molecule type" value="Genomic_DNA"/>
</dbReference>
<feature type="region of interest" description="Disordered" evidence="1">
    <location>
        <begin position="1"/>
        <end position="54"/>
    </location>
</feature>
<feature type="compositionally biased region" description="Polar residues" evidence="1">
    <location>
        <begin position="17"/>
        <end position="33"/>
    </location>
</feature>
<accession>A0A8H8NZB4</accession>
<protein>
    <submittedName>
        <fullName evidence="2">Uncharacterized protein</fullName>
    </submittedName>
</protein>
<feature type="compositionally biased region" description="Low complexity" evidence="1">
    <location>
        <begin position="34"/>
        <end position="54"/>
    </location>
</feature>
<evidence type="ECO:0000313" key="2">
    <source>
        <dbReference type="EMBL" id="QRW22714.1"/>
    </source>
</evidence>
<evidence type="ECO:0000313" key="3">
    <source>
        <dbReference type="Proteomes" id="UP000650533"/>
    </source>
</evidence>
<organism evidence="2 3">
    <name type="scientific">Rhizoctonia solani</name>
    <dbReference type="NCBI Taxonomy" id="456999"/>
    <lineage>
        <taxon>Eukaryota</taxon>
        <taxon>Fungi</taxon>
        <taxon>Dikarya</taxon>
        <taxon>Basidiomycota</taxon>
        <taxon>Agaricomycotina</taxon>
        <taxon>Agaricomycetes</taxon>
        <taxon>Cantharellales</taxon>
        <taxon>Ceratobasidiaceae</taxon>
        <taxon>Rhizoctonia</taxon>
    </lineage>
</organism>
<evidence type="ECO:0000256" key="1">
    <source>
        <dbReference type="SAM" id="MobiDB-lite"/>
    </source>
</evidence>